<dbReference type="PANTHER" id="PTHR21666">
    <property type="entry name" value="PEPTIDASE-RELATED"/>
    <property type="match status" value="1"/>
</dbReference>
<dbReference type="Pfam" id="PF01551">
    <property type="entry name" value="Peptidase_M23"/>
    <property type="match status" value="1"/>
</dbReference>
<dbReference type="EMBL" id="JACRUO010000002">
    <property type="protein sequence ID" value="MBD3690046.1"/>
    <property type="molecule type" value="Genomic_DNA"/>
</dbReference>
<organism evidence="4 5">
    <name type="scientific">Nanchangia anserum</name>
    <dbReference type="NCBI Taxonomy" id="2692125"/>
    <lineage>
        <taxon>Bacteria</taxon>
        <taxon>Bacillati</taxon>
        <taxon>Actinomycetota</taxon>
        <taxon>Actinomycetes</taxon>
        <taxon>Actinomycetales</taxon>
        <taxon>Actinomycetaceae</taxon>
        <taxon>Nanchangia</taxon>
    </lineage>
</organism>
<dbReference type="AlphaFoldDB" id="A0A8I0GD32"/>
<proteinExistence type="predicted"/>
<keyword evidence="2" id="KW-1133">Transmembrane helix</keyword>
<dbReference type="RefSeq" id="WP_191072149.1">
    <property type="nucleotide sequence ID" value="NZ_CP060506.1"/>
</dbReference>
<evidence type="ECO:0000256" key="2">
    <source>
        <dbReference type="SAM" id="Phobius"/>
    </source>
</evidence>
<dbReference type="GO" id="GO:0004222">
    <property type="term" value="F:metalloendopeptidase activity"/>
    <property type="evidence" value="ECO:0007669"/>
    <property type="project" value="TreeGrafter"/>
</dbReference>
<protein>
    <submittedName>
        <fullName evidence="4">M23 family metallopeptidase</fullName>
    </submittedName>
</protein>
<evidence type="ECO:0000256" key="1">
    <source>
        <dbReference type="SAM" id="MobiDB-lite"/>
    </source>
</evidence>
<feature type="region of interest" description="Disordered" evidence="1">
    <location>
        <begin position="1"/>
        <end position="26"/>
    </location>
</feature>
<keyword evidence="2" id="KW-0472">Membrane</keyword>
<name>A0A8I0GD32_9ACTO</name>
<accession>A0A8I0GD32</accession>
<dbReference type="PANTHER" id="PTHR21666:SF270">
    <property type="entry name" value="MUREIN HYDROLASE ACTIVATOR ENVC"/>
    <property type="match status" value="1"/>
</dbReference>
<keyword evidence="2" id="KW-0812">Transmembrane</keyword>
<evidence type="ECO:0000313" key="5">
    <source>
        <dbReference type="Proteomes" id="UP000627538"/>
    </source>
</evidence>
<evidence type="ECO:0000313" key="4">
    <source>
        <dbReference type="EMBL" id="MBD3690046.1"/>
    </source>
</evidence>
<comment type="caution">
    <text evidence="4">The sequence shown here is derived from an EMBL/GenBank/DDBJ whole genome shotgun (WGS) entry which is preliminary data.</text>
</comment>
<feature type="transmembrane region" description="Helical" evidence="2">
    <location>
        <begin position="28"/>
        <end position="51"/>
    </location>
</feature>
<reference evidence="4 5" key="1">
    <citation type="submission" date="2020-08" db="EMBL/GenBank/DDBJ databases">
        <title>Winkia gen. nov., sp. nov., isolated from faeces of the Anser albifrons in China.</title>
        <authorList>
            <person name="Liu Q."/>
        </authorList>
    </citation>
    <scope>NUCLEOTIDE SEQUENCE [LARGE SCALE GENOMIC DNA]</scope>
    <source>
        <strain evidence="4 5">C62</strain>
    </source>
</reference>
<dbReference type="InterPro" id="IPR011055">
    <property type="entry name" value="Dup_hybrid_motif"/>
</dbReference>
<keyword evidence="5" id="KW-1185">Reference proteome</keyword>
<dbReference type="SUPFAM" id="SSF51261">
    <property type="entry name" value="Duplicated hybrid motif"/>
    <property type="match status" value="1"/>
</dbReference>
<gene>
    <name evidence="4" type="ORF">H8R10_07395</name>
</gene>
<sequence length="272" mass="28820">MREDTRAHAASSGQHSARREPKHRRSKVASRLSLLTLLGVTTVALPLSGFVTPGMSQTVPTRAVTVATQTSWVDVENASSDVEGDPLKAEPAARTRARLQEAVGQCPTNVGASGEAAAVALDTSDIVYFPLARGTFSVSSPFGYRVHPIFHTVRLHAGADFSAPSGTDVHAAARGVVDYVGRQAGSGNMVRIKHDVGGESFYTVYMHLVDGGTVVTQGQQVEAGQVISHVGSTGNSTGAHLHFEVHPTLNEPIDPVPWLKSHHSVYVGEECQ</sequence>
<dbReference type="Gene3D" id="2.70.70.10">
    <property type="entry name" value="Glucose Permease (Domain IIA)"/>
    <property type="match status" value="1"/>
</dbReference>
<evidence type="ECO:0000259" key="3">
    <source>
        <dbReference type="Pfam" id="PF01551"/>
    </source>
</evidence>
<dbReference type="CDD" id="cd12797">
    <property type="entry name" value="M23_peptidase"/>
    <property type="match status" value="1"/>
</dbReference>
<dbReference type="Proteomes" id="UP000627538">
    <property type="component" value="Unassembled WGS sequence"/>
</dbReference>
<dbReference type="InterPro" id="IPR050570">
    <property type="entry name" value="Cell_wall_metabolism_enzyme"/>
</dbReference>
<dbReference type="InterPro" id="IPR016047">
    <property type="entry name" value="M23ase_b-sheet_dom"/>
</dbReference>
<feature type="domain" description="M23ase beta-sheet core" evidence="3">
    <location>
        <begin position="155"/>
        <end position="255"/>
    </location>
</feature>